<name>F8P0T8_SERL9</name>
<dbReference type="HOGENOM" id="CLU_120161_2_1_1"/>
<dbReference type="KEGG" id="sla:SERLADRAFT_471177"/>
<protein>
    <recommendedName>
        <fullName evidence="2">Thioredoxin domain-containing protein</fullName>
    </recommendedName>
</protein>
<proteinExistence type="inferred from homology"/>
<organism>
    <name type="scientific">Serpula lacrymans var. lacrymans (strain S7.9)</name>
    <name type="common">Dry rot fungus</name>
    <dbReference type="NCBI Taxonomy" id="578457"/>
    <lineage>
        <taxon>Eukaryota</taxon>
        <taxon>Fungi</taxon>
        <taxon>Dikarya</taxon>
        <taxon>Basidiomycota</taxon>
        <taxon>Agaricomycotina</taxon>
        <taxon>Agaricomycetes</taxon>
        <taxon>Agaricomycetidae</taxon>
        <taxon>Boletales</taxon>
        <taxon>Coniophorineae</taxon>
        <taxon>Serpulaceae</taxon>
        <taxon>Serpula</taxon>
    </lineage>
</organism>
<feature type="domain" description="Thioredoxin" evidence="2">
    <location>
        <begin position="28"/>
        <end position="104"/>
    </location>
</feature>
<sequence>MPLRFVDFPSDPNSLKSVPGDYLVIYSSLTDGKLWCPDCVAVDDTVQSVFGNNDGPSALIVYVGQKADWKTPSNQFRGEPWKIQSVPTIIRLRDDARLVDMDIIHRLHGFVEDGFNLTGN</sequence>
<reference evidence="3" key="1">
    <citation type="submission" date="2011-04" db="EMBL/GenBank/DDBJ databases">
        <title>Evolution of plant cell wall degrading machinery underlies the functional diversity of forest fungi.</title>
        <authorList>
            <consortium name="US DOE Joint Genome Institute (JGI-PGF)"/>
            <person name="Eastwood D.C."/>
            <person name="Floudas D."/>
            <person name="Binder M."/>
            <person name="Majcherczyk A."/>
            <person name="Schneider P."/>
            <person name="Aerts A."/>
            <person name="Asiegbu F.O."/>
            <person name="Baker S.E."/>
            <person name="Barry K."/>
            <person name="Bendiksby M."/>
            <person name="Blumentritt M."/>
            <person name="Coutinho P.M."/>
            <person name="Cullen D."/>
            <person name="Cullen D."/>
            <person name="Gathman A."/>
            <person name="Goodell B."/>
            <person name="Henrissat B."/>
            <person name="Ihrmark K."/>
            <person name="Kauserud H."/>
            <person name="Kohler A."/>
            <person name="LaButti K."/>
            <person name="Lapidus A."/>
            <person name="Lavin J.L."/>
            <person name="Lee Y.-H."/>
            <person name="Lindquist E."/>
            <person name="Lilly W."/>
            <person name="Lucas S."/>
            <person name="Morin E."/>
            <person name="Murat C."/>
            <person name="Oguiza J.A."/>
            <person name="Park J."/>
            <person name="Pisabarro A.G."/>
            <person name="Riley R."/>
            <person name="Rosling A."/>
            <person name="Salamov A."/>
            <person name="Schmidt O."/>
            <person name="Schmutz J."/>
            <person name="Skrede I."/>
            <person name="Stenlid J."/>
            <person name="Wiebenga A."/>
            <person name="Xie X."/>
            <person name="Kues U."/>
            <person name="Hibbett D.S."/>
            <person name="Hoffmeister D."/>
            <person name="Hogberg N."/>
            <person name="Martin F."/>
            <person name="Grigoriev I.V."/>
            <person name="Watkinson S.C."/>
        </authorList>
    </citation>
    <scope>NUCLEOTIDE SEQUENCE</scope>
    <source>
        <strain evidence="3">S7.9</strain>
    </source>
</reference>
<dbReference type="Pfam" id="PF06110">
    <property type="entry name" value="TXD17-like_Trx"/>
    <property type="match status" value="1"/>
</dbReference>
<comment type="similarity">
    <text evidence="1">Belongs to the thioredoxin family.</text>
</comment>
<dbReference type="Proteomes" id="UP000008064">
    <property type="component" value="Unassembled WGS sequence"/>
</dbReference>
<dbReference type="InterPro" id="IPR036249">
    <property type="entry name" value="Thioredoxin-like_sf"/>
</dbReference>
<dbReference type="GO" id="GO:0047134">
    <property type="term" value="F:protein-disulfide reductase [NAD(P)H] activity"/>
    <property type="evidence" value="ECO:0007669"/>
    <property type="project" value="InterPro"/>
</dbReference>
<evidence type="ECO:0000256" key="1">
    <source>
        <dbReference type="ARBA" id="ARBA00008987"/>
    </source>
</evidence>
<dbReference type="OrthoDB" id="78947at2759"/>
<dbReference type="SUPFAM" id="SSF52833">
    <property type="entry name" value="Thioredoxin-like"/>
    <property type="match status" value="1"/>
</dbReference>
<evidence type="ECO:0000313" key="3">
    <source>
        <dbReference type="EMBL" id="EGO22772.1"/>
    </source>
</evidence>
<evidence type="ECO:0000259" key="2">
    <source>
        <dbReference type="Pfam" id="PF06110"/>
    </source>
</evidence>
<dbReference type="PANTHER" id="PTHR12452:SF0">
    <property type="entry name" value="THIOREDOXIN DOMAIN-CONTAINING PROTEIN 17"/>
    <property type="match status" value="1"/>
</dbReference>
<gene>
    <name evidence="3" type="ORF">SERLADRAFT_471177</name>
</gene>
<dbReference type="GO" id="GO:0005829">
    <property type="term" value="C:cytosol"/>
    <property type="evidence" value="ECO:0007669"/>
    <property type="project" value="TreeGrafter"/>
</dbReference>
<dbReference type="InterPro" id="IPR010357">
    <property type="entry name" value="TXNDC17_dom"/>
</dbReference>
<dbReference type="AlphaFoldDB" id="F8P0T8"/>
<dbReference type="PANTHER" id="PTHR12452">
    <property type="entry name" value="42-9-9 PROTEIN-RELATED"/>
    <property type="match status" value="1"/>
</dbReference>
<dbReference type="RefSeq" id="XP_007320012.1">
    <property type="nucleotide sequence ID" value="XM_007319950.1"/>
</dbReference>
<dbReference type="GeneID" id="18819889"/>
<dbReference type="InterPro" id="IPR045108">
    <property type="entry name" value="TXNDC17-like"/>
</dbReference>
<dbReference type="Gene3D" id="3.40.30.10">
    <property type="entry name" value="Glutaredoxin"/>
    <property type="match status" value="1"/>
</dbReference>
<dbReference type="EMBL" id="GL945436">
    <property type="protein sequence ID" value="EGO22772.1"/>
    <property type="molecule type" value="Genomic_DNA"/>
</dbReference>
<accession>F8P0T8</accession>